<evidence type="ECO:0000259" key="2">
    <source>
        <dbReference type="Pfam" id="PF01323"/>
    </source>
</evidence>
<protein>
    <submittedName>
        <fullName evidence="3">DsbA family protein</fullName>
    </submittedName>
</protein>
<evidence type="ECO:0000313" key="3">
    <source>
        <dbReference type="EMBL" id="QNA44384.1"/>
    </source>
</evidence>
<keyword evidence="4" id="KW-1185">Reference proteome</keyword>
<reference evidence="4" key="1">
    <citation type="submission" date="2020-08" db="EMBL/GenBank/DDBJ databases">
        <title>Lacibacter sp. S13-6-6 genome sequencing.</title>
        <authorList>
            <person name="Jin L."/>
        </authorList>
    </citation>
    <scope>NUCLEOTIDE SEQUENCE [LARGE SCALE GENOMIC DNA]</scope>
    <source>
        <strain evidence="4">S13-6-6</strain>
    </source>
</reference>
<evidence type="ECO:0000256" key="1">
    <source>
        <dbReference type="ARBA" id="ARBA00023284"/>
    </source>
</evidence>
<dbReference type="CDD" id="cd03025">
    <property type="entry name" value="DsbA_FrnE_like"/>
    <property type="match status" value="1"/>
</dbReference>
<dbReference type="RefSeq" id="WP_182802646.1">
    <property type="nucleotide sequence ID" value="NZ_CP060007.1"/>
</dbReference>
<dbReference type="InterPro" id="IPR036249">
    <property type="entry name" value="Thioredoxin-like_sf"/>
</dbReference>
<dbReference type="Proteomes" id="UP000515344">
    <property type="component" value="Chromosome"/>
</dbReference>
<evidence type="ECO:0000313" key="4">
    <source>
        <dbReference type="Proteomes" id="UP000515344"/>
    </source>
</evidence>
<dbReference type="KEGG" id="lacs:H4075_20340"/>
<dbReference type="InterPro" id="IPR017937">
    <property type="entry name" value="Thioredoxin_CS"/>
</dbReference>
<accession>A0A7G5XFY1</accession>
<organism evidence="3 4">
    <name type="scientific">Lacibacter sediminis</name>
    <dbReference type="NCBI Taxonomy" id="2760713"/>
    <lineage>
        <taxon>Bacteria</taxon>
        <taxon>Pseudomonadati</taxon>
        <taxon>Bacteroidota</taxon>
        <taxon>Chitinophagia</taxon>
        <taxon>Chitinophagales</taxon>
        <taxon>Chitinophagaceae</taxon>
        <taxon>Lacibacter</taxon>
    </lineage>
</organism>
<dbReference type="PROSITE" id="PS00194">
    <property type="entry name" value="THIOREDOXIN_1"/>
    <property type="match status" value="1"/>
</dbReference>
<dbReference type="AlphaFoldDB" id="A0A7G5XFY1"/>
<dbReference type="Pfam" id="PF01323">
    <property type="entry name" value="DSBA"/>
    <property type="match status" value="1"/>
</dbReference>
<dbReference type="EMBL" id="CP060007">
    <property type="protein sequence ID" value="QNA44384.1"/>
    <property type="molecule type" value="Genomic_DNA"/>
</dbReference>
<dbReference type="Gene3D" id="1.10.472.60">
    <property type="entry name" value="putative protein disulfide isomerase domain"/>
    <property type="match status" value="1"/>
</dbReference>
<name>A0A7G5XFY1_9BACT</name>
<gene>
    <name evidence="3" type="ORF">H4075_20340</name>
</gene>
<sequence length="220" mass="25914">MQPILIYCYDAYCGWCYGFSPVIKKISEAYQQKLHCEVLSGGMILPEQPVHIRVTAGYIQEAYKTVEDYTGIKFGEDYLWHIKNPEESDWFPSSEKPAIALSIFKELFPEQQAQFASDLQYSLHYEGRDLTDNEAYRHLLEKYNIDADDFYIRLKSEEYKEKAYYEFQLCKQLQVTGFPQVLIQVTETKFHLLARGYTDYDTLSKRIDLVLTEIENHSYN</sequence>
<dbReference type="GO" id="GO:0016491">
    <property type="term" value="F:oxidoreductase activity"/>
    <property type="evidence" value="ECO:0007669"/>
    <property type="project" value="InterPro"/>
</dbReference>
<proteinExistence type="predicted"/>
<dbReference type="InterPro" id="IPR001853">
    <property type="entry name" value="DSBA-like_thioredoxin_dom"/>
</dbReference>
<dbReference type="SUPFAM" id="SSF52833">
    <property type="entry name" value="Thioredoxin-like"/>
    <property type="match status" value="1"/>
</dbReference>
<feature type="domain" description="DSBA-like thioredoxin" evidence="2">
    <location>
        <begin position="9"/>
        <end position="207"/>
    </location>
</feature>
<keyword evidence="1" id="KW-0676">Redox-active center</keyword>
<dbReference type="Gene3D" id="3.40.30.10">
    <property type="entry name" value="Glutaredoxin"/>
    <property type="match status" value="1"/>
</dbReference>